<evidence type="ECO:0000256" key="2">
    <source>
        <dbReference type="SAM" id="Phobius"/>
    </source>
</evidence>
<dbReference type="InterPro" id="IPR007813">
    <property type="entry name" value="PilN"/>
</dbReference>
<dbReference type="PANTHER" id="PTHR40278:SF2">
    <property type="entry name" value="TYPE IV PILUS INNER MEMBRANE COMPONENT PILN"/>
    <property type="match status" value="1"/>
</dbReference>
<proteinExistence type="predicted"/>
<evidence type="ECO:0000256" key="1">
    <source>
        <dbReference type="SAM" id="MobiDB-lite"/>
    </source>
</evidence>
<feature type="region of interest" description="Disordered" evidence="1">
    <location>
        <begin position="178"/>
        <end position="198"/>
    </location>
</feature>
<keyword evidence="2" id="KW-0472">Membrane</keyword>
<reference evidence="3 4" key="1">
    <citation type="submission" date="2016-09" db="EMBL/GenBank/DDBJ databases">
        <title>Photobacterium proteolyticum sp. nov. a protease producing bacterium isolated from ocean sediments of Laizhou Bay.</title>
        <authorList>
            <person name="Li Y."/>
        </authorList>
    </citation>
    <scope>NUCLEOTIDE SEQUENCE [LARGE SCALE GENOMIC DNA]</scope>
    <source>
        <strain evidence="3 4">13-12</strain>
    </source>
</reference>
<organism evidence="3 4">
    <name type="scientific">Photobacterium proteolyticum</name>
    <dbReference type="NCBI Taxonomy" id="1903952"/>
    <lineage>
        <taxon>Bacteria</taxon>
        <taxon>Pseudomonadati</taxon>
        <taxon>Pseudomonadota</taxon>
        <taxon>Gammaproteobacteria</taxon>
        <taxon>Vibrionales</taxon>
        <taxon>Vibrionaceae</taxon>
        <taxon>Photobacterium</taxon>
    </lineage>
</organism>
<comment type="caution">
    <text evidence="3">The sequence shown here is derived from an EMBL/GenBank/DDBJ whole genome shotgun (WGS) entry which is preliminary data.</text>
</comment>
<keyword evidence="2" id="KW-0812">Transmembrane</keyword>
<keyword evidence="2" id="KW-1133">Transmembrane helix</keyword>
<accession>A0A1Q9GUN7</accession>
<feature type="transmembrane region" description="Helical" evidence="2">
    <location>
        <begin position="21"/>
        <end position="44"/>
    </location>
</feature>
<dbReference type="STRING" id="1903952.BIT28_26240"/>
<gene>
    <name evidence="3" type="ORF">BIT28_26240</name>
</gene>
<dbReference type="EMBL" id="MJIL01000053">
    <property type="protein sequence ID" value="OLQ78823.1"/>
    <property type="molecule type" value="Genomic_DNA"/>
</dbReference>
<name>A0A1Q9GUN7_9GAMM</name>
<dbReference type="PANTHER" id="PTHR40278">
    <property type="entry name" value="DNA UTILIZATION PROTEIN HOFN"/>
    <property type="match status" value="1"/>
</dbReference>
<dbReference type="RefSeq" id="WP_075762961.1">
    <property type="nucleotide sequence ID" value="NZ_MJIL01000053.1"/>
</dbReference>
<evidence type="ECO:0000313" key="4">
    <source>
        <dbReference type="Proteomes" id="UP000186905"/>
    </source>
</evidence>
<dbReference type="GO" id="GO:0043683">
    <property type="term" value="P:type IV pilus assembly"/>
    <property type="evidence" value="ECO:0007669"/>
    <property type="project" value="TreeGrafter"/>
</dbReference>
<protein>
    <submittedName>
        <fullName evidence="3">Pilus assembly protein PilS</fullName>
    </submittedName>
</protein>
<sequence length="198" mass="22121">MIARLNLLPWREEKRKQHKQRFFTILAGVMLAVAAMHWVLASYIEQQQAHQQARNQLLQHEISTLERQLAFLPGLDRQRAALNKRLGVIGDIQQERNQITLLLSILPGIVPQGVYLDSVSMSSNRIAVNGIGDSTGRLAILLSNAEQSPWLEDVAMHSIVATKGDQAQDQTRFNASFTLATHPESASGKTHSQQGKRQ</sequence>
<feature type="compositionally biased region" description="Polar residues" evidence="1">
    <location>
        <begin position="187"/>
        <end position="198"/>
    </location>
</feature>
<dbReference type="AlphaFoldDB" id="A0A1Q9GUN7"/>
<evidence type="ECO:0000313" key="3">
    <source>
        <dbReference type="EMBL" id="OLQ78823.1"/>
    </source>
</evidence>
<dbReference type="GO" id="GO:0043107">
    <property type="term" value="P:type IV pilus-dependent motility"/>
    <property type="evidence" value="ECO:0007669"/>
    <property type="project" value="TreeGrafter"/>
</dbReference>
<dbReference type="InterPro" id="IPR052534">
    <property type="entry name" value="Extracell_DNA_Util/SecSys_Comp"/>
</dbReference>
<dbReference type="OrthoDB" id="5296173at2"/>
<dbReference type="Proteomes" id="UP000186905">
    <property type="component" value="Unassembled WGS sequence"/>
</dbReference>
<keyword evidence="4" id="KW-1185">Reference proteome</keyword>
<dbReference type="Pfam" id="PF05137">
    <property type="entry name" value="PilN"/>
    <property type="match status" value="1"/>
</dbReference>